<dbReference type="PANTHER" id="PTHR30487:SF0">
    <property type="entry name" value="PREPILIN LEADER PEPTIDASE_N-METHYLTRANSFERASE-RELATED"/>
    <property type="match status" value="1"/>
</dbReference>
<dbReference type="Pfam" id="PF01478">
    <property type="entry name" value="Peptidase_A24"/>
    <property type="match status" value="1"/>
</dbReference>
<keyword evidence="5" id="KW-0378">Hydrolase</keyword>
<accession>A0AAU7G8X9</accession>
<evidence type="ECO:0000256" key="1">
    <source>
        <dbReference type="ARBA" id="ARBA00005801"/>
    </source>
</evidence>
<reference evidence="5" key="1">
    <citation type="submission" date="2024-05" db="EMBL/GenBank/DDBJ databases">
        <title>The Natural Products Discovery Center: Release of the First 8490 Sequenced Strains for Exploring Actinobacteria Biosynthetic Diversity.</title>
        <authorList>
            <person name="Kalkreuter E."/>
            <person name="Kautsar S.A."/>
            <person name="Yang D."/>
            <person name="Bader C.D."/>
            <person name="Teijaro C.N."/>
            <person name="Fluegel L."/>
            <person name="Davis C.M."/>
            <person name="Simpson J.R."/>
            <person name="Lauterbach L."/>
            <person name="Steele A.D."/>
            <person name="Gui C."/>
            <person name="Meng S."/>
            <person name="Li G."/>
            <person name="Viehrig K."/>
            <person name="Ye F."/>
            <person name="Su P."/>
            <person name="Kiefer A.F."/>
            <person name="Nichols A."/>
            <person name="Cepeda A.J."/>
            <person name="Yan W."/>
            <person name="Fan B."/>
            <person name="Jiang Y."/>
            <person name="Adhikari A."/>
            <person name="Zheng C.-J."/>
            <person name="Schuster L."/>
            <person name="Cowan T.M."/>
            <person name="Smanski M.J."/>
            <person name="Chevrette M.G."/>
            <person name="de Carvalho L.P.S."/>
            <person name="Shen B."/>
        </authorList>
    </citation>
    <scope>NUCLEOTIDE SEQUENCE</scope>
    <source>
        <strain evidence="5">NPDC080035</strain>
    </source>
</reference>
<dbReference type="GO" id="GO:0006465">
    <property type="term" value="P:signal peptide processing"/>
    <property type="evidence" value="ECO:0007669"/>
    <property type="project" value="TreeGrafter"/>
</dbReference>
<evidence type="ECO:0000256" key="2">
    <source>
        <dbReference type="RuleBase" id="RU003793"/>
    </source>
</evidence>
<keyword evidence="3" id="KW-1133">Transmembrane helix</keyword>
<feature type="transmembrane region" description="Helical" evidence="3">
    <location>
        <begin position="45"/>
        <end position="65"/>
    </location>
</feature>
<dbReference type="PRINTS" id="PR00864">
    <property type="entry name" value="PREPILNPTASE"/>
</dbReference>
<dbReference type="Gene3D" id="1.20.120.1220">
    <property type="match status" value="1"/>
</dbReference>
<evidence type="ECO:0000256" key="3">
    <source>
        <dbReference type="SAM" id="Phobius"/>
    </source>
</evidence>
<keyword evidence="3" id="KW-0812">Transmembrane</keyword>
<evidence type="ECO:0000259" key="4">
    <source>
        <dbReference type="Pfam" id="PF01478"/>
    </source>
</evidence>
<dbReference type="InterPro" id="IPR050882">
    <property type="entry name" value="Prepilin_peptidase/N-MTase"/>
</dbReference>
<gene>
    <name evidence="5" type="ORF">AAME72_12825</name>
</gene>
<keyword evidence="3" id="KW-0472">Membrane</keyword>
<evidence type="ECO:0000313" key="5">
    <source>
        <dbReference type="EMBL" id="XBM46964.1"/>
    </source>
</evidence>
<dbReference type="InterPro" id="IPR000045">
    <property type="entry name" value="Prepilin_IV_endopep_pep"/>
</dbReference>
<dbReference type="PANTHER" id="PTHR30487">
    <property type="entry name" value="TYPE 4 PREPILIN-LIKE PROTEINS LEADER PEPTIDE-PROCESSING ENZYME"/>
    <property type="match status" value="1"/>
</dbReference>
<feature type="domain" description="Prepilin type IV endopeptidase peptidase" evidence="4">
    <location>
        <begin position="26"/>
        <end position="132"/>
    </location>
</feature>
<protein>
    <submittedName>
        <fullName evidence="5">A24 family peptidase</fullName>
        <ecNumber evidence="5">3.4.23.-</ecNumber>
    </submittedName>
</protein>
<dbReference type="GO" id="GO:0005886">
    <property type="term" value="C:plasma membrane"/>
    <property type="evidence" value="ECO:0007669"/>
    <property type="project" value="TreeGrafter"/>
</dbReference>
<name>A0AAU7G8X9_9MICO</name>
<dbReference type="RefSeq" id="WP_348786940.1">
    <property type="nucleotide sequence ID" value="NZ_CP157390.1"/>
</dbReference>
<sequence>MESIGGASSTVQAGAVVAVLTFAYLAVASVRLARADLRRHVLPNAIVVPAFLVGAVGLSASAVLAGAPARLAVAGAGAVGMFVLYLVLAGPGGMGFGDVKLAGVLGLFLGYLGWTPLVVGAVAAFVLGGGYAMLLLGARRATGDSGIPFGPWMLAGAWLAIVAAPVLRVPILDSG</sequence>
<dbReference type="GO" id="GO:0004190">
    <property type="term" value="F:aspartic-type endopeptidase activity"/>
    <property type="evidence" value="ECO:0007669"/>
    <property type="project" value="InterPro"/>
</dbReference>
<proteinExistence type="inferred from homology"/>
<feature type="transmembrane region" description="Helical" evidence="3">
    <location>
        <begin position="71"/>
        <end position="89"/>
    </location>
</feature>
<feature type="transmembrane region" description="Helical" evidence="3">
    <location>
        <begin position="101"/>
        <end position="132"/>
    </location>
</feature>
<dbReference type="AlphaFoldDB" id="A0AAU7G8X9"/>
<comment type="similarity">
    <text evidence="1 2">Belongs to the peptidase A24 family.</text>
</comment>
<organism evidence="5">
    <name type="scientific">Leifsonia sp. NPDC080035</name>
    <dbReference type="NCBI Taxonomy" id="3143936"/>
    <lineage>
        <taxon>Bacteria</taxon>
        <taxon>Bacillati</taxon>
        <taxon>Actinomycetota</taxon>
        <taxon>Actinomycetes</taxon>
        <taxon>Micrococcales</taxon>
        <taxon>Microbacteriaceae</taxon>
        <taxon>Leifsonia</taxon>
    </lineage>
</organism>
<feature type="transmembrane region" description="Helical" evidence="3">
    <location>
        <begin position="152"/>
        <end position="171"/>
    </location>
</feature>
<dbReference type="EMBL" id="CP157390">
    <property type="protein sequence ID" value="XBM46964.1"/>
    <property type="molecule type" value="Genomic_DNA"/>
</dbReference>
<feature type="transmembrane region" description="Helical" evidence="3">
    <location>
        <begin position="12"/>
        <end position="33"/>
    </location>
</feature>
<dbReference type="InterPro" id="IPR014032">
    <property type="entry name" value="Peptidase_A24A_bac"/>
</dbReference>
<dbReference type="EC" id="3.4.23.-" evidence="5"/>